<feature type="domain" description="Bacterial bifunctional deaminase-reductase C-terminal" evidence="4">
    <location>
        <begin position="3"/>
        <end position="218"/>
    </location>
</feature>
<dbReference type="SUPFAM" id="SSF53597">
    <property type="entry name" value="Dihydrofolate reductase-like"/>
    <property type="match status" value="1"/>
</dbReference>
<dbReference type="InterPro" id="IPR024072">
    <property type="entry name" value="DHFR-like_dom_sf"/>
</dbReference>
<dbReference type="AlphaFoldDB" id="A0A9E4ZUP5"/>
<accession>A0A9E4ZUP5</accession>
<dbReference type="EMBL" id="JAPVES010000024">
    <property type="protein sequence ID" value="MCZ3371442.1"/>
    <property type="molecule type" value="Genomic_DNA"/>
</dbReference>
<evidence type="ECO:0000313" key="7">
    <source>
        <dbReference type="Proteomes" id="UP001068021"/>
    </source>
</evidence>
<comment type="caution">
    <text evidence="5">The sequence shown here is derived from an EMBL/GenBank/DDBJ whole genome shotgun (WGS) entry which is preliminary data.</text>
</comment>
<evidence type="ECO:0000256" key="1">
    <source>
        <dbReference type="ARBA" id="ARBA00005104"/>
    </source>
</evidence>
<dbReference type="GO" id="GO:0009231">
    <property type="term" value="P:riboflavin biosynthetic process"/>
    <property type="evidence" value="ECO:0007669"/>
    <property type="project" value="InterPro"/>
</dbReference>
<evidence type="ECO:0000256" key="2">
    <source>
        <dbReference type="ARBA" id="ARBA00022857"/>
    </source>
</evidence>
<protein>
    <submittedName>
        <fullName evidence="5">RibD family protein</fullName>
    </submittedName>
</protein>
<dbReference type="InterPro" id="IPR002734">
    <property type="entry name" value="RibDG_C"/>
</dbReference>
<sequence>MLPHVILYNAVSLDGRITGFNADIELYYDLVSKWDIDAVLMGSNTVLTGLGAEPGEIREEDLESLVNREKDPEDLRPFLVIPDSKGQIRIWDELFKMPYLRDIIVLCSKATPEEYLDFLKGRDIDYIIAGEKYVDLKGAMERLNSKYGIRSIRVDSGGILNGVLLNGGLADEIHLLIHPELVGNINESSIFISNDLNPLNNTIKLKLVHINKLKDDIIWIKYDIIK</sequence>
<dbReference type="Gene3D" id="3.40.430.10">
    <property type="entry name" value="Dihydrofolate Reductase, subunit A"/>
    <property type="match status" value="1"/>
</dbReference>
<dbReference type="PANTHER" id="PTHR38011:SF7">
    <property type="entry name" value="2,5-DIAMINO-6-RIBOSYLAMINO-4(3H)-PYRIMIDINONE 5'-PHOSPHATE REDUCTASE"/>
    <property type="match status" value="1"/>
</dbReference>
<evidence type="ECO:0000256" key="3">
    <source>
        <dbReference type="ARBA" id="ARBA00023002"/>
    </source>
</evidence>
<organism evidence="5 7">
    <name type="scientific">Methanobacterium veterum</name>
    <dbReference type="NCBI Taxonomy" id="408577"/>
    <lineage>
        <taxon>Archaea</taxon>
        <taxon>Methanobacteriati</taxon>
        <taxon>Methanobacteriota</taxon>
        <taxon>Methanomada group</taxon>
        <taxon>Methanobacteria</taxon>
        <taxon>Methanobacteriales</taxon>
        <taxon>Methanobacteriaceae</taxon>
        <taxon>Methanobacterium</taxon>
    </lineage>
</organism>
<keyword evidence="3" id="KW-0560">Oxidoreductase</keyword>
<evidence type="ECO:0000313" key="5">
    <source>
        <dbReference type="EMBL" id="MCZ3365977.1"/>
    </source>
</evidence>
<gene>
    <name evidence="6" type="ORF">O3H35_02210</name>
    <name evidence="5" type="ORF">O3H54_08790</name>
</gene>
<evidence type="ECO:0000313" key="6">
    <source>
        <dbReference type="EMBL" id="MCZ3371442.1"/>
    </source>
</evidence>
<evidence type="ECO:0000259" key="4">
    <source>
        <dbReference type="Pfam" id="PF01872"/>
    </source>
</evidence>
<dbReference type="Pfam" id="PF01872">
    <property type="entry name" value="RibD_C"/>
    <property type="match status" value="1"/>
</dbReference>
<dbReference type="Proteomes" id="UP001074446">
    <property type="component" value="Unassembled WGS sequence"/>
</dbReference>
<keyword evidence="7" id="KW-1185">Reference proteome</keyword>
<dbReference type="InterPro" id="IPR050765">
    <property type="entry name" value="Riboflavin_Biosynth_HTPR"/>
</dbReference>
<dbReference type="PANTHER" id="PTHR38011">
    <property type="entry name" value="DIHYDROFOLATE REDUCTASE FAMILY PROTEIN (AFU_ORTHOLOGUE AFUA_8G06820)"/>
    <property type="match status" value="1"/>
</dbReference>
<dbReference type="EMBL" id="JAPVER010000020">
    <property type="protein sequence ID" value="MCZ3365977.1"/>
    <property type="molecule type" value="Genomic_DNA"/>
</dbReference>
<name>A0A9E4ZUP5_9EURY</name>
<dbReference type="GO" id="GO:0008703">
    <property type="term" value="F:5-amino-6-(5-phosphoribosylamino)uracil reductase activity"/>
    <property type="evidence" value="ECO:0007669"/>
    <property type="project" value="InterPro"/>
</dbReference>
<keyword evidence="2" id="KW-0521">NADP</keyword>
<dbReference type="Proteomes" id="UP001068021">
    <property type="component" value="Unassembled WGS sequence"/>
</dbReference>
<dbReference type="RefSeq" id="WP_048082293.1">
    <property type="nucleotide sequence ID" value="NZ_JAPVER010000020.1"/>
</dbReference>
<reference evidence="5" key="1">
    <citation type="submission" date="2022-12" db="EMBL/GenBank/DDBJ databases">
        <title>Reclassification of two methanogenic archaea species isolated from the Kolyma lowland permafrost.</title>
        <authorList>
            <person name="Trubitsyn V.E."/>
            <person name="Rivkina E.M."/>
            <person name="Shcherbakova V.A."/>
        </authorList>
    </citation>
    <scope>NUCLEOTIDE SEQUENCE</scope>
    <source>
        <strain evidence="5">M2</strain>
        <strain evidence="6">MK4</strain>
    </source>
</reference>
<proteinExistence type="predicted"/>
<comment type="pathway">
    <text evidence="1">Cofactor biosynthesis; riboflavin biosynthesis.</text>
</comment>